<evidence type="ECO:0000256" key="8">
    <source>
        <dbReference type="ARBA" id="ARBA00031306"/>
    </source>
</evidence>
<dbReference type="PROSITE" id="PS51257">
    <property type="entry name" value="PROKAR_LIPOPROTEIN"/>
    <property type="match status" value="1"/>
</dbReference>
<keyword evidence="5 10" id="KW-0479">Metal-binding</keyword>
<feature type="binding site" evidence="11">
    <location>
        <position position="314"/>
    </location>
    <ligand>
        <name>Mg(2+)</name>
        <dbReference type="ChEBI" id="CHEBI:18420"/>
    </ligand>
</feature>
<dbReference type="EC" id="2.7.1.180" evidence="1 10"/>
<keyword evidence="4 10" id="KW-0808">Transferase</keyword>
<sequence length="360" mass="38264">MEKYSCRMLPYTVASLLLAGLMLLSCRQGGGYVTVTGYAQGGTYMVKLNTDGVNVPEAGLKSGIDSILTALDASVSGYNPSSILTAFNAGERVLPDSIFLEMFRLAGKYFDMTGGAMDVSAGTLFDMWGFGFTADSLPSRAEVSLAKKYVGMDRLVPDLRAIMAQDGTVCAEDAVIDGVPGHPPVLNYNAIAQGYSCDLVASYLERAGVEDMLIDIGGEIVCKGLNPSGNPWTIGVDRPVDGNNVSGRDLKGVLEAGPDRCGVVTSGNYRKFYVRDGKKYAHTIDPRTGYPVSHSLLSATIVAPDAVTADALATYCMVIGVDEARSFIEGCPDIEGYLIYEAGDGSMAVWKSSGFRLVHE</sequence>
<evidence type="ECO:0000313" key="13">
    <source>
        <dbReference type="EMBL" id="MBO8485390.1"/>
    </source>
</evidence>
<evidence type="ECO:0000313" key="14">
    <source>
        <dbReference type="Proteomes" id="UP000823750"/>
    </source>
</evidence>
<keyword evidence="7 10" id="KW-0460">Magnesium</keyword>
<keyword evidence="12" id="KW-1003">Cell membrane</keyword>
<organism evidence="13 14">
    <name type="scientific">Candidatus Cryptobacteroides excrementavium</name>
    <dbReference type="NCBI Taxonomy" id="2840759"/>
    <lineage>
        <taxon>Bacteria</taxon>
        <taxon>Pseudomonadati</taxon>
        <taxon>Bacteroidota</taxon>
        <taxon>Bacteroidia</taxon>
        <taxon>Bacteroidales</taxon>
        <taxon>Candidatus Cryptobacteroides</taxon>
    </lineage>
</organism>
<keyword evidence="12" id="KW-0449">Lipoprotein</keyword>
<dbReference type="Pfam" id="PF02424">
    <property type="entry name" value="ApbE"/>
    <property type="match status" value="1"/>
</dbReference>
<proteinExistence type="inferred from homology"/>
<evidence type="ECO:0000256" key="6">
    <source>
        <dbReference type="ARBA" id="ARBA00022827"/>
    </source>
</evidence>
<dbReference type="Gene3D" id="3.10.520.10">
    <property type="entry name" value="ApbE-like domains"/>
    <property type="match status" value="1"/>
</dbReference>
<dbReference type="GO" id="GO:0016740">
    <property type="term" value="F:transferase activity"/>
    <property type="evidence" value="ECO:0007669"/>
    <property type="project" value="UniProtKB-UniRule"/>
</dbReference>
<dbReference type="GO" id="GO:0046872">
    <property type="term" value="F:metal ion binding"/>
    <property type="evidence" value="ECO:0007669"/>
    <property type="project" value="UniProtKB-UniRule"/>
</dbReference>
<evidence type="ECO:0000256" key="3">
    <source>
        <dbReference type="ARBA" id="ARBA00022630"/>
    </source>
</evidence>
<dbReference type="GO" id="GO:0005886">
    <property type="term" value="C:plasma membrane"/>
    <property type="evidence" value="ECO:0007669"/>
    <property type="project" value="UniProtKB-SubCell"/>
</dbReference>
<gene>
    <name evidence="13" type="ORF">IAB78_03080</name>
</gene>
<evidence type="ECO:0000256" key="1">
    <source>
        <dbReference type="ARBA" id="ARBA00011955"/>
    </source>
</evidence>
<keyword evidence="3 10" id="KW-0285">Flavoprotein</keyword>
<keyword evidence="12" id="KW-0997">Cell inner membrane</keyword>
<evidence type="ECO:0000256" key="11">
    <source>
        <dbReference type="PIRSR" id="PIRSR006268-2"/>
    </source>
</evidence>
<reference evidence="13" key="1">
    <citation type="submission" date="2020-10" db="EMBL/GenBank/DDBJ databases">
        <authorList>
            <person name="Gilroy R."/>
        </authorList>
    </citation>
    <scope>NUCLEOTIDE SEQUENCE</scope>
    <source>
        <strain evidence="13">B2-16538</strain>
    </source>
</reference>
<reference evidence="13" key="2">
    <citation type="journal article" date="2021" name="PeerJ">
        <title>Extensive microbial diversity within the chicken gut microbiome revealed by metagenomics and culture.</title>
        <authorList>
            <person name="Gilroy R."/>
            <person name="Ravi A."/>
            <person name="Getino M."/>
            <person name="Pursley I."/>
            <person name="Horton D.L."/>
            <person name="Alikhan N.F."/>
            <person name="Baker D."/>
            <person name="Gharbi K."/>
            <person name="Hall N."/>
            <person name="Watson M."/>
            <person name="Adriaenssens E.M."/>
            <person name="Foster-Nyarko E."/>
            <person name="Jarju S."/>
            <person name="Secka A."/>
            <person name="Antonio M."/>
            <person name="Oren A."/>
            <person name="Chaudhuri R.R."/>
            <person name="La Ragione R."/>
            <person name="Hildebrand F."/>
            <person name="Pallen M.J."/>
        </authorList>
    </citation>
    <scope>NUCLEOTIDE SEQUENCE</scope>
    <source>
        <strain evidence="13">B2-16538</strain>
    </source>
</reference>
<accession>A0A9D9NR40</accession>
<dbReference type="EMBL" id="JADILX010000053">
    <property type="protein sequence ID" value="MBO8485390.1"/>
    <property type="molecule type" value="Genomic_DNA"/>
</dbReference>
<comment type="similarity">
    <text evidence="10 12">Belongs to the ApbE family.</text>
</comment>
<comment type="catalytic activity">
    <reaction evidence="9 10 12">
        <text>L-threonyl-[protein] + FAD = FMN-L-threonyl-[protein] + AMP + H(+)</text>
        <dbReference type="Rhea" id="RHEA:36847"/>
        <dbReference type="Rhea" id="RHEA-COMP:11060"/>
        <dbReference type="Rhea" id="RHEA-COMP:11061"/>
        <dbReference type="ChEBI" id="CHEBI:15378"/>
        <dbReference type="ChEBI" id="CHEBI:30013"/>
        <dbReference type="ChEBI" id="CHEBI:57692"/>
        <dbReference type="ChEBI" id="CHEBI:74257"/>
        <dbReference type="ChEBI" id="CHEBI:456215"/>
        <dbReference type="EC" id="2.7.1.180"/>
    </reaction>
</comment>
<comment type="caution">
    <text evidence="13">The sequence shown here is derived from an EMBL/GenBank/DDBJ whole genome shotgun (WGS) entry which is preliminary data.</text>
</comment>
<dbReference type="Proteomes" id="UP000823750">
    <property type="component" value="Unassembled WGS sequence"/>
</dbReference>
<evidence type="ECO:0000256" key="9">
    <source>
        <dbReference type="ARBA" id="ARBA00048540"/>
    </source>
</evidence>
<dbReference type="PANTHER" id="PTHR30040:SF2">
    <property type="entry name" value="FAD:PROTEIN FMN TRANSFERASE"/>
    <property type="match status" value="1"/>
</dbReference>
<comment type="function">
    <text evidence="12">Flavin transferase that catalyzes the transfer of the FMN moiety of FAD and its covalent binding to the hydroxyl group of a threonine residue in a target flavoprotein.</text>
</comment>
<dbReference type="PANTHER" id="PTHR30040">
    <property type="entry name" value="THIAMINE BIOSYNTHESIS LIPOPROTEIN APBE"/>
    <property type="match status" value="1"/>
</dbReference>
<evidence type="ECO:0000256" key="7">
    <source>
        <dbReference type="ARBA" id="ARBA00022842"/>
    </source>
</evidence>
<dbReference type="SUPFAM" id="SSF143631">
    <property type="entry name" value="ApbE-like"/>
    <property type="match status" value="1"/>
</dbReference>
<name>A0A9D9NR40_9BACT</name>
<protein>
    <recommendedName>
        <fullName evidence="2 10">FAD:protein FMN transferase</fullName>
        <ecNumber evidence="1 10">2.7.1.180</ecNumber>
    </recommendedName>
    <alternativeName>
        <fullName evidence="8 10">Flavin transferase</fullName>
    </alternativeName>
</protein>
<dbReference type="AlphaFoldDB" id="A0A9D9NR40"/>
<evidence type="ECO:0000256" key="12">
    <source>
        <dbReference type="RuleBase" id="RU363002"/>
    </source>
</evidence>
<comment type="cofactor">
    <cofactor evidence="11">
        <name>Mg(2+)</name>
        <dbReference type="ChEBI" id="CHEBI:18420"/>
    </cofactor>
    <cofactor evidence="11">
        <name>Mn(2+)</name>
        <dbReference type="ChEBI" id="CHEBI:29035"/>
    </cofactor>
    <text evidence="11">Magnesium. Can also use manganese.</text>
</comment>
<evidence type="ECO:0000256" key="5">
    <source>
        <dbReference type="ARBA" id="ARBA00022723"/>
    </source>
</evidence>
<keyword evidence="12" id="KW-0472">Membrane</keyword>
<dbReference type="InterPro" id="IPR024932">
    <property type="entry name" value="ApbE"/>
</dbReference>
<keyword evidence="6 10" id="KW-0274">FAD</keyword>
<dbReference type="InterPro" id="IPR003374">
    <property type="entry name" value="ApbE-like_sf"/>
</dbReference>
<evidence type="ECO:0000256" key="4">
    <source>
        <dbReference type="ARBA" id="ARBA00022679"/>
    </source>
</evidence>
<evidence type="ECO:0000256" key="2">
    <source>
        <dbReference type="ARBA" id="ARBA00016337"/>
    </source>
</evidence>
<feature type="binding site" evidence="11">
    <location>
        <position position="310"/>
    </location>
    <ligand>
        <name>Mg(2+)</name>
        <dbReference type="ChEBI" id="CHEBI:18420"/>
    </ligand>
</feature>
<dbReference type="PIRSF" id="PIRSF006268">
    <property type="entry name" value="ApbE"/>
    <property type="match status" value="1"/>
</dbReference>
<comment type="subcellular location">
    <subcellularLocation>
        <location evidence="12">Cell inner membrane</location>
        <topology evidence="12">Lipid-anchor</topology>
        <orientation evidence="12">Periplasmic side</orientation>
    </subcellularLocation>
</comment>
<evidence type="ECO:0000256" key="10">
    <source>
        <dbReference type="PIRNR" id="PIRNR006268"/>
    </source>
</evidence>
<feature type="binding site" evidence="11">
    <location>
        <position position="190"/>
    </location>
    <ligand>
        <name>Mg(2+)</name>
        <dbReference type="ChEBI" id="CHEBI:18420"/>
    </ligand>
</feature>